<dbReference type="AlphaFoldDB" id="A0A3B0YTU1"/>
<accession>A0A3B0YTU1</accession>
<sequence length="377" mass="43310">MEKAPSKEKENTVEEPIPFNPTLAQQLVNNLLKPSVIVVILASVLGPWAVANVSNKIEQKRLQFQVVKTLTTITSQNNLDEIGAKRLRIISTFINDNNDVIGLKFPAVEKLIKNQRLAELKKIRQLQDLELAKANSRYLSYEDQLETKNKALESSKRKLKMLTVSNKIKEKNIISKRIITLKKEVDSLEKQTTDAFTKRAELQSDLEKRNNSITKLKNELQLLATNSKKSLEALRLDIQNKRELINKLQVTIKELRDQTRAYEYESNIISNVIKKEIKGPIQKHIKEISKKENNLNLITSQLNKFKTQKTPDKNSTERNALREKYSIIKQSISKLNNIKYSFSIKHKHLMSLKLYSKPLGKLAKHTTPDLSLKLSNP</sequence>
<proteinExistence type="predicted"/>
<dbReference type="EMBL" id="UOFL01000186">
    <property type="protein sequence ID" value="VAW80070.1"/>
    <property type="molecule type" value="Genomic_DNA"/>
</dbReference>
<reference evidence="2" key="1">
    <citation type="submission" date="2018-06" db="EMBL/GenBank/DDBJ databases">
        <authorList>
            <person name="Zhirakovskaya E."/>
        </authorList>
    </citation>
    <scope>NUCLEOTIDE SEQUENCE</scope>
</reference>
<protein>
    <submittedName>
        <fullName evidence="2">Uncharacterized protein</fullName>
    </submittedName>
</protein>
<feature type="coiled-coil region" evidence="1">
    <location>
        <begin position="131"/>
        <end position="308"/>
    </location>
</feature>
<keyword evidence="1" id="KW-0175">Coiled coil</keyword>
<evidence type="ECO:0000256" key="1">
    <source>
        <dbReference type="SAM" id="Coils"/>
    </source>
</evidence>
<gene>
    <name evidence="2" type="ORF">MNBD_GAMMA12-3270</name>
</gene>
<evidence type="ECO:0000313" key="2">
    <source>
        <dbReference type="EMBL" id="VAW80070.1"/>
    </source>
</evidence>
<name>A0A3B0YTU1_9ZZZZ</name>
<organism evidence="2">
    <name type="scientific">hydrothermal vent metagenome</name>
    <dbReference type="NCBI Taxonomy" id="652676"/>
    <lineage>
        <taxon>unclassified sequences</taxon>
        <taxon>metagenomes</taxon>
        <taxon>ecological metagenomes</taxon>
    </lineage>
</organism>